<organism evidence="1 2">
    <name type="scientific">Mauremys mutica</name>
    <name type="common">yellowpond turtle</name>
    <dbReference type="NCBI Taxonomy" id="74926"/>
    <lineage>
        <taxon>Eukaryota</taxon>
        <taxon>Metazoa</taxon>
        <taxon>Chordata</taxon>
        <taxon>Craniata</taxon>
        <taxon>Vertebrata</taxon>
        <taxon>Euteleostomi</taxon>
        <taxon>Archelosauria</taxon>
        <taxon>Testudinata</taxon>
        <taxon>Testudines</taxon>
        <taxon>Cryptodira</taxon>
        <taxon>Durocryptodira</taxon>
        <taxon>Testudinoidea</taxon>
        <taxon>Geoemydidae</taxon>
        <taxon>Geoemydinae</taxon>
        <taxon>Mauremys</taxon>
    </lineage>
</organism>
<dbReference type="EMBL" id="JAHDVG010000488">
    <property type="protein sequence ID" value="KAH1165949.1"/>
    <property type="molecule type" value="Genomic_DNA"/>
</dbReference>
<gene>
    <name evidence="1" type="ORF">KIL84_023508</name>
</gene>
<dbReference type="AlphaFoldDB" id="A0A9D3WQ51"/>
<keyword evidence="2" id="KW-1185">Reference proteome</keyword>
<reference evidence="1" key="1">
    <citation type="submission" date="2021-09" db="EMBL/GenBank/DDBJ databases">
        <title>The genome of Mauremys mutica provides insights into the evolution of semi-aquatic lifestyle.</title>
        <authorList>
            <person name="Gong S."/>
            <person name="Gao Y."/>
        </authorList>
    </citation>
    <scope>NUCLEOTIDE SEQUENCE</scope>
    <source>
        <strain evidence="1">MM-2020</strain>
        <tissue evidence="1">Muscle</tissue>
    </source>
</reference>
<evidence type="ECO:0000313" key="2">
    <source>
        <dbReference type="Proteomes" id="UP000827986"/>
    </source>
</evidence>
<dbReference type="Proteomes" id="UP000827986">
    <property type="component" value="Unassembled WGS sequence"/>
</dbReference>
<proteinExistence type="predicted"/>
<evidence type="ECO:0000313" key="1">
    <source>
        <dbReference type="EMBL" id="KAH1165949.1"/>
    </source>
</evidence>
<protein>
    <submittedName>
        <fullName evidence="1">Uncharacterized protein</fullName>
    </submittedName>
</protein>
<comment type="caution">
    <text evidence="1">The sequence shown here is derived from an EMBL/GenBank/DDBJ whole genome shotgun (WGS) entry which is preliminary data.</text>
</comment>
<sequence>MLSRIGPRNRGRIRPLKTFLMGIRWKRQPLVRAREGKIIISCQTPIAAELQGSDSPHLVTSLTLAQSHCKMQPYSDLATFYTSWMTRGAGHGLGPFENCQDRNHLQPPFHFTIRAGWGNAGKEKRSGILGSRNVDCSMKYKNKHF</sequence>
<accession>A0A9D3WQ51</accession>
<name>A0A9D3WQ51_9SAUR</name>